<keyword evidence="2" id="KW-1185">Reference proteome</keyword>
<protein>
    <submittedName>
        <fullName evidence="1">Uncharacterized protein</fullName>
    </submittedName>
</protein>
<comment type="caution">
    <text evidence="1">The sequence shown here is derived from an EMBL/GenBank/DDBJ whole genome shotgun (WGS) entry which is preliminary data.</text>
</comment>
<reference evidence="1" key="1">
    <citation type="submission" date="2023-04" db="EMBL/GenBank/DDBJ databases">
        <title>Draft Genome sequencing of Naganishia species isolated from polar environments using Oxford Nanopore Technology.</title>
        <authorList>
            <person name="Leo P."/>
            <person name="Venkateswaran K."/>
        </authorList>
    </citation>
    <scope>NUCLEOTIDE SEQUENCE</scope>
    <source>
        <strain evidence="1">MNA-CCFEE 5423</strain>
    </source>
</reference>
<dbReference type="EMBL" id="JASBWT010000001">
    <property type="protein sequence ID" value="KAJ9109183.1"/>
    <property type="molecule type" value="Genomic_DNA"/>
</dbReference>
<accession>A0ACC2WCI8</accession>
<name>A0ACC2WCI8_9TREE</name>
<gene>
    <name evidence="1" type="ORF">QFC21_000512</name>
</gene>
<organism evidence="1 2">
    <name type="scientific">Naganishia friedmannii</name>
    <dbReference type="NCBI Taxonomy" id="89922"/>
    <lineage>
        <taxon>Eukaryota</taxon>
        <taxon>Fungi</taxon>
        <taxon>Dikarya</taxon>
        <taxon>Basidiomycota</taxon>
        <taxon>Agaricomycotina</taxon>
        <taxon>Tremellomycetes</taxon>
        <taxon>Filobasidiales</taxon>
        <taxon>Filobasidiaceae</taxon>
        <taxon>Naganishia</taxon>
    </lineage>
</organism>
<evidence type="ECO:0000313" key="2">
    <source>
        <dbReference type="Proteomes" id="UP001227268"/>
    </source>
</evidence>
<sequence length="429" mass="46922">MVDATLHEDMVEAPMPSIAELRQLYDTIETSVSATSKAMQSLTEKSKDALHPDFDFASGLSLLLIRPHLLLASIHQLVIMLGLRLATSSSMPQGDEEEMPSIRPFSADRTERKSLTNSSGEYVQASLQNELTVIREVMEKTKGLESKVSYQVKKLVTLANEAGLREADPKKGEEEVDEDEAEDPLSFKPNPMALMQSSKKGKHAEVEEDKATARRAAKNSRRSPSVSDGGGDGDAGDGIYRAPKMAAVPYVESRTSRRTDRRAPALLSEFASSLTSAPMLESTSGLAVRPVVTSGGDALHTNSKSAKRMAELQRMNEFEEENMTRLVMTKRELKKREEDEAALNMGYGVGGPSRSRSRRQGGFEAEMEGVLGDRGGKSLWDGVGKGLGKRDGILERSRKRTSTGDGMDGGFAKRKKGKFEHAVKSKNRK</sequence>
<dbReference type="Proteomes" id="UP001227268">
    <property type="component" value="Unassembled WGS sequence"/>
</dbReference>
<proteinExistence type="predicted"/>
<evidence type="ECO:0000313" key="1">
    <source>
        <dbReference type="EMBL" id="KAJ9109183.1"/>
    </source>
</evidence>